<protein>
    <submittedName>
        <fullName evidence="1">DUF2125 domain-containing protein</fullName>
    </submittedName>
</protein>
<keyword evidence="2" id="KW-1185">Reference proteome</keyword>
<dbReference type="Proteomes" id="UP000613255">
    <property type="component" value="Unassembled WGS sequence"/>
</dbReference>
<dbReference type="EMBL" id="JAEIJD010000004">
    <property type="protein sequence ID" value="MBI6629649.1"/>
    <property type="molecule type" value="Genomic_DNA"/>
</dbReference>
<gene>
    <name evidence="1" type="ORF">JAO82_07095</name>
</gene>
<dbReference type="Pfam" id="PF09898">
    <property type="entry name" value="DUF2125"/>
    <property type="match status" value="1"/>
</dbReference>
<evidence type="ECO:0000313" key="2">
    <source>
        <dbReference type="Proteomes" id="UP000613255"/>
    </source>
</evidence>
<evidence type="ECO:0000313" key="1">
    <source>
        <dbReference type="EMBL" id="MBI6629649.1"/>
    </source>
</evidence>
<accession>A0A934HU74</accession>
<proteinExistence type="predicted"/>
<sequence>MSFFTSAAYADLTAQDVWSDWRDYMVSAGYEVSGDESMSGDTLTVSDITMRLQMPDAPGGGEITISSLQLTEQGDGSVAITLPDTIPMLIQGKSDDGEDYNATINYGLSSSTMNASGTPGDTRYDFQAAQVTMDLGTVTLDGEVLPPEIFRANLVLDAVTSVTEMKQGGTREYTQNTQADKLAYDIAFEDPGEDADEKGAIKGELRGLQLESKGALPANIDMENMAALLADGFAVKGKFTYLSGMNSIDGTSEGSQFKVQSSSNGGEIAMVMNAEQLVYDVSQKDTSLNIASDDLPMPISLDMEEAAFHLDMPISKSDEVQDFALSLKLRDFTVPEAIGAMFAGSEELSKEPANLALDLSGQAKILSDYMSPKAVEQLAVSDQPPAELHALKINNLLVSIFGTTLTGKGGFTFDNTDTETFDGAPRPEGQAQLNLAGANALLDKLIEAKVLSKDDAMGMRMMLGMFAVPGEGEDTLTSTIKVDEKGQVMANGQRLR</sequence>
<name>A0A934HU74_9RHOB</name>
<organism evidence="1 2">
    <name type="scientific">Pontibaca salina</name>
    <dbReference type="NCBI Taxonomy" id="2795731"/>
    <lineage>
        <taxon>Bacteria</taxon>
        <taxon>Pseudomonadati</taxon>
        <taxon>Pseudomonadota</taxon>
        <taxon>Alphaproteobacteria</taxon>
        <taxon>Rhodobacterales</taxon>
        <taxon>Roseobacteraceae</taxon>
        <taxon>Pontibaca</taxon>
    </lineage>
</organism>
<dbReference type="InterPro" id="IPR018666">
    <property type="entry name" value="DUF2125"/>
</dbReference>
<reference evidence="1" key="1">
    <citation type="submission" date="2020-12" db="EMBL/GenBank/DDBJ databases">
        <title>Pontibaca salina gen. nov., sp. nov., isolated from marine sediment.</title>
        <authorList>
            <person name="Bo J."/>
            <person name="Wang S."/>
            <person name="Song X."/>
            <person name="Du Z."/>
        </authorList>
    </citation>
    <scope>NUCLEOTIDE SEQUENCE</scope>
    <source>
        <strain evidence="1">S1109L</strain>
    </source>
</reference>
<comment type="caution">
    <text evidence="1">The sequence shown here is derived from an EMBL/GenBank/DDBJ whole genome shotgun (WGS) entry which is preliminary data.</text>
</comment>
<dbReference type="RefSeq" id="WP_198685674.1">
    <property type="nucleotide sequence ID" value="NZ_JAEIJD010000004.1"/>
</dbReference>
<dbReference type="AlphaFoldDB" id="A0A934HU74"/>